<reference evidence="5" key="1">
    <citation type="submission" date="2020-05" db="EMBL/GenBank/DDBJ databases">
        <authorList>
            <person name="Chiriac C."/>
            <person name="Salcher M."/>
            <person name="Ghai R."/>
            <person name="Kavagutti S V."/>
        </authorList>
    </citation>
    <scope>NUCLEOTIDE SEQUENCE</scope>
</reference>
<dbReference type="PANTHER" id="PTHR30061:SF50">
    <property type="entry name" value="MALTOSE_MALTODEXTRIN-BINDING PERIPLASMIC PROTEIN"/>
    <property type="match status" value="1"/>
</dbReference>
<dbReference type="Pfam" id="PF01547">
    <property type="entry name" value="SBP_bac_1"/>
    <property type="match status" value="1"/>
</dbReference>
<evidence type="ECO:0000256" key="1">
    <source>
        <dbReference type="ARBA" id="ARBA00008520"/>
    </source>
</evidence>
<name>A0A6J6FLA0_9ZZZZ</name>
<dbReference type="PANTHER" id="PTHR30061">
    <property type="entry name" value="MALTOSE-BINDING PERIPLASMIC PROTEIN"/>
    <property type="match status" value="1"/>
</dbReference>
<dbReference type="PROSITE" id="PS51318">
    <property type="entry name" value="TAT"/>
    <property type="match status" value="1"/>
</dbReference>
<gene>
    <name evidence="5" type="ORF">UFOPK1811_00077</name>
    <name evidence="6" type="ORF">UFOPK2360_00236</name>
    <name evidence="7" type="ORF">UFOPK2922_00483</name>
    <name evidence="8" type="ORF">UFOPK3306_00676</name>
</gene>
<keyword evidence="3" id="KW-0732">Signal</keyword>
<protein>
    <submittedName>
        <fullName evidence="5">Unannotated protein</fullName>
    </submittedName>
</protein>
<dbReference type="EMBL" id="CAEZXH010000008">
    <property type="protein sequence ID" value="CAB4676887.1"/>
    <property type="molecule type" value="Genomic_DNA"/>
</dbReference>
<comment type="similarity">
    <text evidence="1">Belongs to the bacterial solute-binding protein 1 family.</text>
</comment>
<evidence type="ECO:0000313" key="5">
    <source>
        <dbReference type="EMBL" id="CAB4589591.1"/>
    </source>
</evidence>
<proteinExistence type="inferred from homology"/>
<evidence type="ECO:0000313" key="6">
    <source>
        <dbReference type="EMBL" id="CAB4676887.1"/>
    </source>
</evidence>
<evidence type="ECO:0000313" key="7">
    <source>
        <dbReference type="EMBL" id="CAB4773206.1"/>
    </source>
</evidence>
<dbReference type="GO" id="GO:1901982">
    <property type="term" value="F:maltose binding"/>
    <property type="evidence" value="ECO:0007669"/>
    <property type="project" value="TreeGrafter"/>
</dbReference>
<dbReference type="InterPro" id="IPR006059">
    <property type="entry name" value="SBP"/>
</dbReference>
<dbReference type="EMBL" id="CAEZUJ010000002">
    <property type="protein sequence ID" value="CAB4589591.1"/>
    <property type="molecule type" value="Genomic_DNA"/>
</dbReference>
<organism evidence="5">
    <name type="scientific">freshwater metagenome</name>
    <dbReference type="NCBI Taxonomy" id="449393"/>
    <lineage>
        <taxon>unclassified sequences</taxon>
        <taxon>metagenomes</taxon>
        <taxon>ecological metagenomes</taxon>
    </lineage>
</organism>
<dbReference type="AlphaFoldDB" id="A0A6J6FLA0"/>
<dbReference type="EMBL" id="CAEZZS010000015">
    <property type="protein sequence ID" value="CAB4773206.1"/>
    <property type="molecule type" value="Genomic_DNA"/>
</dbReference>
<feature type="compositionally biased region" description="Basic residues" evidence="4">
    <location>
        <begin position="35"/>
        <end position="46"/>
    </location>
</feature>
<dbReference type="EMBL" id="CAFBLI010000040">
    <property type="protein sequence ID" value="CAB4865820.1"/>
    <property type="molecule type" value="Genomic_DNA"/>
</dbReference>
<sequence>MDSNSVSRRKFIGVAGGVAAGAAIAGPASAATKKPAAKKPAAKKPAAKPAAVNKPGSGVVNYWNHFTSPVERSGFEQVTDGFKKDFPAIDLKVEAIQNQDWMTKYITAVQAKSGPDAIMVTASRIADMVRIGGLASLQVRSDAWPTLKSNNAEGAVKGMQYLGQQYALPCFIFIDWMYYRKDFFAAKGIKEAPKTLEEFRLAAIELTDPSKGRYGFALRGGSGGWGFMPKLMTAYNGPIVTNGKCTLELDNAIDALRFWVGLVTKDKVVPPSVLSNGYGQIMTSFKTGETAMLWHHTGSFVEIGDALKYGVEVATAIQPKGPKLTAGLTSPLGNGIFKGSSNPDGAWDFITYWGDTKAQLAFLKATGYFGAAKPVFKDAAVTGQPAYAPALQGLQENWNDYTFPGYDNWMTNTCLPEFQKAAGGKQTPEQAARAIWTELREVTGTN</sequence>
<dbReference type="GO" id="GO:0042956">
    <property type="term" value="P:maltodextrin transmembrane transport"/>
    <property type="evidence" value="ECO:0007669"/>
    <property type="project" value="TreeGrafter"/>
</dbReference>
<dbReference type="SUPFAM" id="SSF53850">
    <property type="entry name" value="Periplasmic binding protein-like II"/>
    <property type="match status" value="1"/>
</dbReference>
<evidence type="ECO:0000256" key="3">
    <source>
        <dbReference type="ARBA" id="ARBA00022729"/>
    </source>
</evidence>
<dbReference type="GO" id="GO:0055052">
    <property type="term" value="C:ATP-binding cassette (ABC) transporter complex, substrate-binding subunit-containing"/>
    <property type="evidence" value="ECO:0007669"/>
    <property type="project" value="TreeGrafter"/>
</dbReference>
<accession>A0A6J6FLA0</accession>
<evidence type="ECO:0000256" key="4">
    <source>
        <dbReference type="SAM" id="MobiDB-lite"/>
    </source>
</evidence>
<dbReference type="GO" id="GO:0015768">
    <property type="term" value="P:maltose transport"/>
    <property type="evidence" value="ECO:0007669"/>
    <property type="project" value="TreeGrafter"/>
</dbReference>
<evidence type="ECO:0000313" key="8">
    <source>
        <dbReference type="EMBL" id="CAB4865820.1"/>
    </source>
</evidence>
<dbReference type="Gene3D" id="3.40.190.10">
    <property type="entry name" value="Periplasmic binding protein-like II"/>
    <property type="match status" value="1"/>
</dbReference>
<evidence type="ECO:0000256" key="2">
    <source>
        <dbReference type="ARBA" id="ARBA00022448"/>
    </source>
</evidence>
<keyword evidence="2" id="KW-0813">Transport</keyword>
<dbReference type="InterPro" id="IPR006311">
    <property type="entry name" value="TAT_signal"/>
</dbReference>
<feature type="region of interest" description="Disordered" evidence="4">
    <location>
        <begin position="29"/>
        <end position="52"/>
    </location>
</feature>